<proteinExistence type="inferred from homology"/>
<dbReference type="InterPro" id="IPR047959">
    <property type="entry name" value="Transpos_IS5"/>
</dbReference>
<dbReference type="GO" id="GO:0004803">
    <property type="term" value="F:transposase activity"/>
    <property type="evidence" value="ECO:0007669"/>
    <property type="project" value="InterPro"/>
</dbReference>
<evidence type="ECO:0000256" key="5">
    <source>
        <dbReference type="ARBA" id="ARBA00023172"/>
    </source>
</evidence>
<protein>
    <submittedName>
        <fullName evidence="9">Transposase, IS4 family</fullName>
    </submittedName>
</protein>
<dbReference type="InterPro" id="IPR002559">
    <property type="entry name" value="Transposase_11"/>
</dbReference>
<dbReference type="GO" id="GO:0003677">
    <property type="term" value="F:DNA binding"/>
    <property type="evidence" value="ECO:0007669"/>
    <property type="project" value="UniProtKB-KW"/>
</dbReference>
<dbReference type="InterPro" id="IPR008490">
    <property type="entry name" value="Transposase_InsH_N"/>
</dbReference>
<reference evidence="10" key="1">
    <citation type="submission" date="2017-04" db="EMBL/GenBank/DDBJ databases">
        <authorList>
            <person name="Varghese N."/>
            <person name="Submissions S."/>
        </authorList>
    </citation>
    <scope>NUCLEOTIDE SEQUENCE [LARGE SCALE GENOMIC DNA]</scope>
    <source>
        <strain evidence="10">USBA 82</strain>
    </source>
</reference>
<feature type="domain" description="Transposase InsH N-terminal" evidence="8">
    <location>
        <begin position="15"/>
        <end position="113"/>
    </location>
</feature>
<evidence type="ECO:0000259" key="8">
    <source>
        <dbReference type="Pfam" id="PF05598"/>
    </source>
</evidence>
<dbReference type="GO" id="GO:0006313">
    <property type="term" value="P:DNA transposition"/>
    <property type="evidence" value="ECO:0007669"/>
    <property type="project" value="InterPro"/>
</dbReference>
<dbReference type="PANTHER" id="PTHR35604:SF2">
    <property type="entry name" value="TRANSPOSASE INSH FOR INSERTION SEQUENCE ELEMENT IS5A-RELATED"/>
    <property type="match status" value="1"/>
</dbReference>
<dbReference type="Proteomes" id="UP000193355">
    <property type="component" value="Unassembled WGS sequence"/>
</dbReference>
<dbReference type="RefSeq" id="WP_085545729.1">
    <property type="nucleotide sequence ID" value="NZ_FXBB01000058.1"/>
</dbReference>
<dbReference type="AlphaFoldDB" id="A0A1X7LDM2"/>
<comment type="function">
    <text evidence="1">Involved in the transposition of the insertion sequence IS5.</text>
</comment>
<organism evidence="9 10">
    <name type="scientific">Dethiosulfovibrio salsuginis</name>
    <dbReference type="NCBI Taxonomy" id="561720"/>
    <lineage>
        <taxon>Bacteria</taxon>
        <taxon>Thermotogati</taxon>
        <taxon>Synergistota</taxon>
        <taxon>Synergistia</taxon>
        <taxon>Synergistales</taxon>
        <taxon>Dethiosulfovibrionaceae</taxon>
        <taxon>Dethiosulfovibrio</taxon>
    </lineage>
</organism>
<feature type="region of interest" description="Disordered" evidence="6">
    <location>
        <begin position="158"/>
        <end position="186"/>
    </location>
</feature>
<evidence type="ECO:0000256" key="6">
    <source>
        <dbReference type="SAM" id="MobiDB-lite"/>
    </source>
</evidence>
<dbReference type="EMBL" id="FXBB01000058">
    <property type="protein sequence ID" value="SMG51800.1"/>
    <property type="molecule type" value="Genomic_DNA"/>
</dbReference>
<evidence type="ECO:0000313" key="9">
    <source>
        <dbReference type="EMBL" id="SMG51800.1"/>
    </source>
</evidence>
<evidence type="ECO:0000256" key="2">
    <source>
        <dbReference type="ARBA" id="ARBA00010075"/>
    </source>
</evidence>
<comment type="similarity">
    <text evidence="2">Belongs to the transposase 11 family.</text>
</comment>
<dbReference type="Pfam" id="PF05598">
    <property type="entry name" value="DUF772"/>
    <property type="match status" value="1"/>
</dbReference>
<dbReference type="NCBIfam" id="NF033581">
    <property type="entry name" value="transpos_IS5_4"/>
    <property type="match status" value="1"/>
</dbReference>
<feature type="domain" description="Transposase IS4-like" evidence="7">
    <location>
        <begin position="141"/>
        <end position="330"/>
    </location>
</feature>
<evidence type="ECO:0000256" key="1">
    <source>
        <dbReference type="ARBA" id="ARBA00003544"/>
    </source>
</evidence>
<evidence type="ECO:0000256" key="4">
    <source>
        <dbReference type="ARBA" id="ARBA00023125"/>
    </source>
</evidence>
<keyword evidence="4" id="KW-0238">DNA-binding</keyword>
<sequence length="348" mass="40505">MKQRSLFAEEIAYDSLEKVNDPLVRIEEAVDWSIFEQPLKDFREGLRQKDSLGGRKPFPPLLMFKILVLQALYNLSDDAMEFQVRDRLSFRRFLGLSLEAKVPDAKTIWLFREQLTKAKLMKPLFDLFDDHIRKSGFEAKKGQIVDASIVRVPIQRNKRDENRKIKDGEPPEDWPKNKRSQKDTDARWTKKNGKSFFGYKNHIEIDSQNKIIRKYSVTEASVHDSNVFEELIDPSNSSKDVYADSAYRSHEKITWLEEQGYRPKIQRKGYRGKPITWWERQGNRTRSKVRSRVEHVFGAQAMKTGNLIVRTIGKARASTAIGLRNLAYNIVRFSFLMMKSGALCSVPK</sequence>
<accession>A0A1X7LDM2</accession>
<name>A0A1X7LDM2_9BACT</name>
<dbReference type="Pfam" id="PF01609">
    <property type="entry name" value="DDE_Tnp_1"/>
    <property type="match status" value="1"/>
</dbReference>
<evidence type="ECO:0000256" key="3">
    <source>
        <dbReference type="ARBA" id="ARBA00022578"/>
    </source>
</evidence>
<keyword evidence="10" id="KW-1185">Reference proteome</keyword>
<keyword evidence="5" id="KW-0233">DNA recombination</keyword>
<dbReference type="OrthoDB" id="1183at2"/>
<keyword evidence="3" id="KW-0815">Transposition</keyword>
<gene>
    <name evidence="9" type="ORF">SAMN06275492_1589</name>
</gene>
<evidence type="ECO:0000313" key="10">
    <source>
        <dbReference type="Proteomes" id="UP000193355"/>
    </source>
</evidence>
<evidence type="ECO:0000259" key="7">
    <source>
        <dbReference type="Pfam" id="PF01609"/>
    </source>
</evidence>
<dbReference type="STRING" id="561720.SAMN06275492_1589"/>
<dbReference type="PANTHER" id="PTHR35604">
    <property type="entry name" value="TRANSPOSASE INSH FOR INSERTION SEQUENCE ELEMENT IS5A-RELATED"/>
    <property type="match status" value="1"/>
</dbReference>